<dbReference type="EMBL" id="LDRT01000197">
    <property type="protein sequence ID" value="KTR86391.1"/>
    <property type="molecule type" value="Genomic_DNA"/>
</dbReference>
<dbReference type="PATRIC" id="fig|2033.6.peg.1449"/>
<comment type="caution">
    <text evidence="2">The sequence shown here is derived from an EMBL/GenBank/DDBJ whole genome shotgun (WGS) entry which is preliminary data.</text>
</comment>
<evidence type="ECO:0000256" key="1">
    <source>
        <dbReference type="SAM" id="MobiDB-lite"/>
    </source>
</evidence>
<feature type="region of interest" description="Disordered" evidence="1">
    <location>
        <begin position="266"/>
        <end position="295"/>
    </location>
</feature>
<dbReference type="AlphaFoldDB" id="A0A147EQ97"/>
<evidence type="ECO:0000313" key="2">
    <source>
        <dbReference type="EMBL" id="KTR86391.1"/>
    </source>
</evidence>
<name>A0A147EQ97_MICTE</name>
<accession>A0A147EQ97</accession>
<evidence type="ECO:0000313" key="3">
    <source>
        <dbReference type="Proteomes" id="UP000075025"/>
    </source>
</evidence>
<proteinExistence type="predicted"/>
<protein>
    <submittedName>
        <fullName evidence="2">Uncharacterized protein</fullName>
    </submittedName>
</protein>
<reference evidence="2 3" key="1">
    <citation type="journal article" date="2016" name="Front. Microbiol.">
        <title>Genomic Resource of Rice Seed Associated Bacteria.</title>
        <authorList>
            <person name="Midha S."/>
            <person name="Bansal K."/>
            <person name="Sharma S."/>
            <person name="Kumar N."/>
            <person name="Patil P.P."/>
            <person name="Chaudhry V."/>
            <person name="Patil P.B."/>
        </authorList>
    </citation>
    <scope>NUCLEOTIDE SEQUENCE [LARGE SCALE GENOMIC DNA]</scope>
    <source>
        <strain evidence="2 3">NS220</strain>
    </source>
</reference>
<organism evidence="2 3">
    <name type="scientific">Microbacterium testaceum</name>
    <name type="common">Aureobacterium testaceum</name>
    <name type="synonym">Brevibacterium testaceum</name>
    <dbReference type="NCBI Taxonomy" id="2033"/>
    <lineage>
        <taxon>Bacteria</taxon>
        <taxon>Bacillati</taxon>
        <taxon>Actinomycetota</taxon>
        <taxon>Actinomycetes</taxon>
        <taxon>Micrococcales</taxon>
        <taxon>Microbacteriaceae</taxon>
        <taxon>Microbacterium</taxon>
    </lineage>
</organism>
<dbReference type="Proteomes" id="UP000075025">
    <property type="component" value="Unassembled WGS sequence"/>
</dbReference>
<sequence>MHVDAGEVNGIRIDLPRLDEVLDLHDAGATGHRGEGVEAARGLAEHEVAVAVALPGVDEREVGGDGLFEHELARLAVHVEDTHVLRGGSDRDAAGAVIALRQPALGDLRADARLRVEGGDPRSSGTELLGEGPLRGQLELEFTGEELPLELLVLAHVRRGHLADATGTQQDAEPPVVDAAVVRHHREVARALGEERLDEGDGIAGETEAADGERRAVGDVRDRLGGRGPGFVDHAKLLRVCVLSCSSSRGTRHEPLLAMWMPRRVASTSWTPPPPRDRPCRARRPSRAPPPCSGS</sequence>
<gene>
    <name evidence="2" type="ORF">NS220_18290</name>
</gene>